<evidence type="ECO:0000256" key="3">
    <source>
        <dbReference type="ARBA" id="ARBA00022692"/>
    </source>
</evidence>
<feature type="transmembrane region" description="Helical" evidence="6">
    <location>
        <begin position="579"/>
        <end position="602"/>
    </location>
</feature>
<comment type="similarity">
    <text evidence="6">Belongs to the ABC-4 integral membrane protein family.</text>
</comment>
<keyword evidence="6" id="KW-0813">Transport</keyword>
<feature type="transmembrane region" description="Helical" evidence="6">
    <location>
        <begin position="109"/>
        <end position="131"/>
    </location>
</feature>
<dbReference type="Pfam" id="PF02687">
    <property type="entry name" value="FtsX"/>
    <property type="match status" value="1"/>
</dbReference>
<accession>A0ABU6GCU0</accession>
<evidence type="ECO:0000313" key="9">
    <source>
        <dbReference type="Proteomes" id="UP001338137"/>
    </source>
</evidence>
<evidence type="ECO:0000256" key="6">
    <source>
        <dbReference type="PIRNR" id="PIRNR018968"/>
    </source>
</evidence>
<feature type="transmembrane region" description="Helical" evidence="6">
    <location>
        <begin position="59"/>
        <end position="80"/>
    </location>
</feature>
<feature type="transmembrane region" description="Helical" evidence="6">
    <location>
        <begin position="151"/>
        <end position="174"/>
    </location>
</feature>
<feature type="transmembrane region" description="Helical" evidence="6">
    <location>
        <begin position="195"/>
        <end position="216"/>
    </location>
</feature>
<dbReference type="InterPro" id="IPR003838">
    <property type="entry name" value="ABC3_permease_C"/>
</dbReference>
<feature type="transmembrane region" description="Helical" evidence="6">
    <location>
        <begin position="520"/>
        <end position="545"/>
    </location>
</feature>
<evidence type="ECO:0000256" key="2">
    <source>
        <dbReference type="ARBA" id="ARBA00022475"/>
    </source>
</evidence>
<keyword evidence="9" id="KW-1185">Reference proteome</keyword>
<feature type="transmembrane region" description="Helical" evidence="6">
    <location>
        <begin position="614"/>
        <end position="632"/>
    </location>
</feature>
<organism evidence="8 9">
    <name type="scientific">Paenibacillus alba</name>
    <dbReference type="NCBI Taxonomy" id="1197127"/>
    <lineage>
        <taxon>Bacteria</taxon>
        <taxon>Bacillati</taxon>
        <taxon>Bacillota</taxon>
        <taxon>Bacilli</taxon>
        <taxon>Bacillales</taxon>
        <taxon>Paenibacillaceae</taxon>
        <taxon>Paenibacillus</taxon>
    </lineage>
</organism>
<keyword evidence="4 6" id="KW-1133">Transmembrane helix</keyword>
<evidence type="ECO:0000256" key="4">
    <source>
        <dbReference type="ARBA" id="ARBA00022989"/>
    </source>
</evidence>
<dbReference type="Proteomes" id="UP001338137">
    <property type="component" value="Unassembled WGS sequence"/>
</dbReference>
<proteinExistence type="inferred from homology"/>
<reference evidence="8 9" key="1">
    <citation type="submission" date="2023-03" db="EMBL/GenBank/DDBJ databases">
        <title>Bacillus Genome Sequencing.</title>
        <authorList>
            <person name="Dunlap C."/>
        </authorList>
    </citation>
    <scope>NUCLEOTIDE SEQUENCE [LARGE SCALE GENOMIC DNA]</scope>
    <source>
        <strain evidence="8 9">BD-533</strain>
    </source>
</reference>
<name>A0ABU6GCU0_9BACL</name>
<dbReference type="RefSeq" id="WP_326076137.1">
    <property type="nucleotide sequence ID" value="NZ_JARLKY010000110.1"/>
</dbReference>
<gene>
    <name evidence="8" type="ORF">P4I72_33520</name>
</gene>
<feature type="transmembrane region" description="Helical" evidence="6">
    <location>
        <begin position="279"/>
        <end position="299"/>
    </location>
</feature>
<dbReference type="PANTHER" id="PTHR46795:SF1">
    <property type="entry name" value="ABC TRANSPORTER PERMEASE PROTEIN"/>
    <property type="match status" value="1"/>
</dbReference>
<comment type="caution">
    <text evidence="8">The sequence shown here is derived from an EMBL/GenBank/DDBJ whole genome shotgun (WGS) entry which is preliminary data.</text>
</comment>
<sequence length="645" mass="72451">MNFPQFAFNNVKRNASAYMAYLFSSAFMVMIFFSYSVFIYHPQLKETLMGAMARSGMSIATYIVYVFSFFFVLYSIGVFIKSRNREFGILTILGAEAKQINGLIFLENMMIGTLSIVIGIVFGLLLSKLFLLICSKVMDIDELPFYWPGKAMLLTILCFGVLFFTISLFTLLFINKRKVLELLKGSSKPKQEPRTSARLALFGTVLLAIGFVSLHVGTLNPVSLIVAAFTGIAGTYFFYSQLSVWMIKRLQRSRQLTWKGINLLWMSEMSYKIKDNTRILFLVTVMTSLACMSVGFVLASKQTTEAAYKNNPFAISYTMNDSNHLNDELKEIDEQLKEAGLTFKQATIETIYNKISASEKSYLQLVSLQQYNQFALEMDAAPVTKLSDGEAMLVQSPEAEKKNADIQGTTIGIQRVNSVQTIALKQRTDAIANLTWAGRVLILPDQDYEAIKEEKSNNNNAVLPSIHYKTINEKGIPGQNDPETKVGETLTTWNKSLMDQGKTSNYLTARSETYFSKKNAMALFSFIGLFIALIFSFSSASFLYFKLHTELVVDGIMYRSLSKMGLSSKEMNTSATRQIALLFFIPIIVAAIQSLVVLGPVLNYIAIPYVRGPVFLATTAFLALQIIYFLIIRARYIQAVNHNMV</sequence>
<feature type="domain" description="ABC3 transporter permease C-terminal" evidence="7">
    <location>
        <begin position="59"/>
        <end position="176"/>
    </location>
</feature>
<feature type="transmembrane region" description="Helical" evidence="6">
    <location>
        <begin position="222"/>
        <end position="247"/>
    </location>
</feature>
<keyword evidence="3 6" id="KW-0812">Transmembrane</keyword>
<dbReference type="InterPro" id="IPR052536">
    <property type="entry name" value="ABC-4_Integral_Memb_Prot"/>
</dbReference>
<comment type="subcellular location">
    <subcellularLocation>
        <location evidence="1 6">Cell membrane</location>
        <topology evidence="1 6">Multi-pass membrane protein</topology>
    </subcellularLocation>
</comment>
<evidence type="ECO:0000256" key="1">
    <source>
        <dbReference type="ARBA" id="ARBA00004651"/>
    </source>
</evidence>
<dbReference type="PIRSF" id="PIRSF018968">
    <property type="entry name" value="ABC_permease_BceB"/>
    <property type="match status" value="1"/>
</dbReference>
<protein>
    <submittedName>
        <fullName evidence="8">ABC transporter permease</fullName>
    </submittedName>
</protein>
<dbReference type="EMBL" id="JARLKY010000110">
    <property type="protein sequence ID" value="MEC0232027.1"/>
    <property type="molecule type" value="Genomic_DNA"/>
</dbReference>
<dbReference type="PANTHER" id="PTHR46795">
    <property type="entry name" value="ABC TRANSPORTER PERMEASE-RELATED-RELATED"/>
    <property type="match status" value="1"/>
</dbReference>
<dbReference type="InterPro" id="IPR027022">
    <property type="entry name" value="ABC_permease_BceB-typ"/>
</dbReference>
<evidence type="ECO:0000259" key="7">
    <source>
        <dbReference type="Pfam" id="PF02687"/>
    </source>
</evidence>
<keyword evidence="5 6" id="KW-0472">Membrane</keyword>
<evidence type="ECO:0000256" key="5">
    <source>
        <dbReference type="ARBA" id="ARBA00023136"/>
    </source>
</evidence>
<keyword evidence="2 6" id="KW-1003">Cell membrane</keyword>
<evidence type="ECO:0000313" key="8">
    <source>
        <dbReference type="EMBL" id="MEC0232027.1"/>
    </source>
</evidence>
<feature type="transmembrane region" description="Helical" evidence="6">
    <location>
        <begin position="20"/>
        <end position="39"/>
    </location>
</feature>